<keyword evidence="3" id="KW-1185">Reference proteome</keyword>
<dbReference type="RefSeq" id="WP_091173474.1">
    <property type="nucleotide sequence ID" value="NZ_FNCG01000016.1"/>
</dbReference>
<gene>
    <name evidence="2" type="ORF">SAMN05192573_116111</name>
</gene>
<sequence length="110" mass="12612">MKQLMPFIVIIVFFILIAIFILALYNYMLKKRIIKSGPLDENSVKFLAQLNSGNEALKWGLILLCAGIGFIVMQFIPYSAEDSPVPYGVEMIFISAGFLIYYLLLRRRKD</sequence>
<dbReference type="Proteomes" id="UP000199705">
    <property type="component" value="Unassembled WGS sequence"/>
</dbReference>
<keyword evidence="1" id="KW-0812">Transmembrane</keyword>
<keyword evidence="1" id="KW-0472">Membrane</keyword>
<name>A0A1G8I3B3_9SPHI</name>
<organism evidence="2 3">
    <name type="scientific">Mucilaginibacter gossypii</name>
    <dbReference type="NCBI Taxonomy" id="551996"/>
    <lineage>
        <taxon>Bacteria</taxon>
        <taxon>Pseudomonadati</taxon>
        <taxon>Bacteroidota</taxon>
        <taxon>Sphingobacteriia</taxon>
        <taxon>Sphingobacteriales</taxon>
        <taxon>Sphingobacteriaceae</taxon>
        <taxon>Mucilaginibacter</taxon>
    </lineage>
</organism>
<protein>
    <submittedName>
        <fullName evidence="2">Uncharacterized protein</fullName>
    </submittedName>
</protein>
<proteinExistence type="predicted"/>
<dbReference type="STRING" id="551996.SAMN05192573_116111"/>
<accession>A0A1G8I3B3</accession>
<keyword evidence="1" id="KW-1133">Transmembrane helix</keyword>
<dbReference type="EMBL" id="FNCG01000016">
    <property type="protein sequence ID" value="SDI13322.1"/>
    <property type="molecule type" value="Genomic_DNA"/>
</dbReference>
<evidence type="ECO:0000256" key="1">
    <source>
        <dbReference type="SAM" id="Phobius"/>
    </source>
</evidence>
<feature type="transmembrane region" description="Helical" evidence="1">
    <location>
        <begin position="6"/>
        <end position="25"/>
    </location>
</feature>
<reference evidence="3" key="1">
    <citation type="submission" date="2016-10" db="EMBL/GenBank/DDBJ databases">
        <authorList>
            <person name="Varghese N."/>
            <person name="Submissions S."/>
        </authorList>
    </citation>
    <scope>NUCLEOTIDE SEQUENCE [LARGE SCALE GENOMIC DNA]</scope>
    <source>
        <strain evidence="3">Gh-67</strain>
    </source>
</reference>
<feature type="transmembrane region" description="Helical" evidence="1">
    <location>
        <begin position="59"/>
        <end position="79"/>
    </location>
</feature>
<evidence type="ECO:0000313" key="2">
    <source>
        <dbReference type="EMBL" id="SDI13322.1"/>
    </source>
</evidence>
<feature type="transmembrane region" description="Helical" evidence="1">
    <location>
        <begin position="85"/>
        <end position="105"/>
    </location>
</feature>
<dbReference type="AlphaFoldDB" id="A0A1G8I3B3"/>
<evidence type="ECO:0000313" key="3">
    <source>
        <dbReference type="Proteomes" id="UP000199705"/>
    </source>
</evidence>